<feature type="compositionally biased region" description="Polar residues" evidence="2">
    <location>
        <begin position="1097"/>
        <end position="1115"/>
    </location>
</feature>
<dbReference type="Proteomes" id="UP000466442">
    <property type="component" value="Unassembled WGS sequence"/>
</dbReference>
<feature type="compositionally biased region" description="Polar residues" evidence="2">
    <location>
        <begin position="696"/>
        <end position="714"/>
    </location>
</feature>
<evidence type="ECO:0000313" key="4">
    <source>
        <dbReference type="Proteomes" id="UP000466442"/>
    </source>
</evidence>
<dbReference type="GO" id="GO:0006264">
    <property type="term" value="P:mitochondrial DNA replication"/>
    <property type="evidence" value="ECO:0007669"/>
    <property type="project" value="TreeGrafter"/>
</dbReference>
<gene>
    <name evidence="3" type="ORF">GE061_012524</name>
</gene>
<reference evidence="3" key="1">
    <citation type="journal article" date="2021" name="Mol. Ecol. Resour.">
        <title>Apolygus lucorum genome provides insights into omnivorousness and mesophyll feeding.</title>
        <authorList>
            <person name="Liu Y."/>
            <person name="Liu H."/>
            <person name="Wang H."/>
            <person name="Huang T."/>
            <person name="Liu B."/>
            <person name="Yang B."/>
            <person name="Yin L."/>
            <person name="Li B."/>
            <person name="Zhang Y."/>
            <person name="Zhang S."/>
            <person name="Jiang F."/>
            <person name="Zhang X."/>
            <person name="Ren Y."/>
            <person name="Wang B."/>
            <person name="Wang S."/>
            <person name="Lu Y."/>
            <person name="Wu K."/>
            <person name="Fan W."/>
            <person name="Wang G."/>
        </authorList>
    </citation>
    <scope>NUCLEOTIDE SEQUENCE</scope>
    <source>
        <strain evidence="3">12Hb</strain>
    </source>
</reference>
<keyword evidence="1" id="KW-0378">Hydrolase</keyword>
<dbReference type="EMBL" id="WIXP02000004">
    <property type="protein sequence ID" value="KAF6212006.1"/>
    <property type="molecule type" value="Genomic_DNA"/>
</dbReference>
<evidence type="ECO:0000256" key="1">
    <source>
        <dbReference type="HAMAP-Rule" id="MF_03030"/>
    </source>
</evidence>
<keyword evidence="4" id="KW-1185">Reference proteome</keyword>
<feature type="region of interest" description="Disordered" evidence="2">
    <location>
        <begin position="99"/>
        <end position="145"/>
    </location>
</feature>
<dbReference type="GO" id="GO:0005739">
    <property type="term" value="C:mitochondrion"/>
    <property type="evidence" value="ECO:0007669"/>
    <property type="project" value="UniProtKB-SubCell"/>
</dbReference>
<proteinExistence type="inferred from homology"/>
<feature type="compositionally biased region" description="Polar residues" evidence="2">
    <location>
        <begin position="105"/>
        <end position="117"/>
    </location>
</feature>
<name>A0A8S9XV80_APOLU</name>
<keyword evidence="1" id="KW-0269">Exonuclease</keyword>
<feature type="compositionally biased region" description="Basic and acidic residues" evidence="2">
    <location>
        <begin position="1033"/>
        <end position="1048"/>
    </location>
</feature>
<feature type="compositionally biased region" description="Polar residues" evidence="2">
    <location>
        <begin position="1136"/>
        <end position="1147"/>
    </location>
</feature>
<dbReference type="HAMAP" id="MF_03030">
    <property type="entry name" value="MGME1"/>
    <property type="match status" value="1"/>
</dbReference>
<comment type="function">
    <text evidence="1">Metal-dependent single-stranded DNA (ssDNA) exonuclease involved in mitochondrial genome maintenance.</text>
</comment>
<dbReference type="EC" id="3.1.-.-" evidence="1"/>
<evidence type="ECO:0000256" key="2">
    <source>
        <dbReference type="SAM" id="MobiDB-lite"/>
    </source>
</evidence>
<dbReference type="OrthoDB" id="5777131at2759"/>
<keyword evidence="1" id="KW-0496">Mitochondrion</keyword>
<protein>
    <recommendedName>
        <fullName evidence="1">Mitochondrial genome maintenance exonuclease 1</fullName>
        <ecNumber evidence="1">3.1.-.-</ecNumber>
    </recommendedName>
</protein>
<feature type="region of interest" description="Disordered" evidence="2">
    <location>
        <begin position="556"/>
        <end position="580"/>
    </location>
</feature>
<sequence length="1486" mass="166792">MAIVGAPSKISVSSSPVESNKFVTSVPGKRVCNRPRFSVSPPNFSQSVPQVTGEFLASAGSCAKNKFLDPFAIETAFFPTFHSLHKEFYSIFKQEPVEEAPDPKISTNQTEDVVTDQSQDRPPWGEMPWESSSISAPEEPDNSKRGVTKTIVLPRELKHLNSEERLNIFNAVHRFDDSDAKNDPEKKDIIEFPYGRDHSTIPTRQFIIHSDRSSFIINKDLYITNRILDKLKKRDKESPVEGEPSEPVVKTSTSPNEVEIHETNPVDALIPPQRNDQSGYTLIPTIKSKSDTDFPPWTYLSAGTDVTEKMEFKQVVNSPDEFGFSLKEMPKSYTDKSTLLENELRKDSMFKYPSNIEFRNPPFERLSPLEFKAFESRKRLYKRLVKNTPCYLVDGLHVENVNEIDPNECPKLPEDSLSKGDSEEIASTCLPIQVEKIIPWQFSVPKEKDQKDLGQEKDLEEWFAPMGKDIDSMLSKLSTMKSEEFQDLRLNATVPSCKEQSEIQENPVDFKDCVDHIGDSDIFEVTGAQSGNEMLSGLEYIDSAFMSCDSGSHGPGYSRFKSSSTSSNTPVPPKQSNPNIDIKTETTIKCCRSGDNTDINVIETQRYLDKRLPYPFSTETVLQVCGTNDSLYKATQAVEHSKSQLVHLSNANSPNPGMIIPKLQFNHMLSKTHELTNQNANKKKVIKIKIVPNSASTFSSPPNVSSTEPLSVSQVLHAPKTQSSDLPKDSLDLKKKSKYPHKTTSKKIRRSESIKHLRSRKKQSTEDIGESITVLGPKDLERMFPSPPKPKPVEKPRNVTVNNQAAKTNANYSSLNLVEAAKSITKITLKAKRKKDQWSLVKKKTASSMSNDSEGMHKNQVQAKLEKEPSAQKLGKNSREAGLSSRDQRILKSIISHKVKDSYTAVSQREKNIKAERTINDGEVKKTSIAVSQPLKPKENKVMETKLADDELAVLNEKSTNPIVKAKKKLLENLFNGGENRVTESTRKENHVNQMAEELGNITDKPSPLDGPLGLVIGRAHVADEAGQASPRIELRESGSRKLEKRDVSPTPVHNRQYVSLKKTAQEVNSIKPADQRTTELPKSPIDMFLEPKPVTRTKSTPDITDSLQKYSNRPKSAASVVKPLSRQNADRFSHSNKPSTNTKLKSSMTEEHEMVTHNQQDQVDQTAQKLEVSVQQPKRHSKISHSPMFFPFETPTVKELESYAGTPKRESLPKSSSSSYPLYEADFCKLSTESNPGLDVHSQAKCKVPLTRMKEFPMLNETRTSYLTPKTAVSIKPNADVVLRRTLSQMPAVTKVLGATLSAKSQQALDKWKEGLISTLGEQGYHRFVENQLRQGSNFHSAVSKFLLSDEDCKDDLCMKSMKNVFPQITDIGVIESQVVHPQLAYRGVVDCVAKYKGKPVAIEWKRSDKPKPTIKHTYDAPLQLSAYIGALNFDNHYKLQVEGGIVVVAYSDGSPATVFEIPLEECQRYWSKWLKRLYQFYSQV</sequence>
<comment type="similarity">
    <text evidence="1">Belongs to the MGME1 family.</text>
</comment>
<dbReference type="PANTHER" id="PTHR31340">
    <property type="entry name" value="MITOCHONDRIAL GENOME MAINTENANCE EXONUCLEASE 1"/>
    <property type="match status" value="1"/>
</dbReference>
<feature type="active site" evidence="1">
    <location>
        <position position="1392"/>
    </location>
</feature>
<dbReference type="GO" id="GO:0008297">
    <property type="term" value="F:single-stranded DNA exodeoxyribonuclease activity"/>
    <property type="evidence" value="ECO:0007669"/>
    <property type="project" value="UniProtKB-UniRule"/>
</dbReference>
<feature type="active site" evidence="1">
    <location>
        <position position="1405"/>
    </location>
</feature>
<dbReference type="PANTHER" id="PTHR31340:SF3">
    <property type="entry name" value="MITOCHONDRIAL GENOME MAINTENANCE EXONUCLEASE 1"/>
    <property type="match status" value="1"/>
</dbReference>
<keyword evidence="1" id="KW-0540">Nuclease</keyword>
<evidence type="ECO:0000313" key="3">
    <source>
        <dbReference type="EMBL" id="KAF6212006.1"/>
    </source>
</evidence>
<feature type="region of interest" description="Disordered" evidence="2">
    <location>
        <begin position="1027"/>
        <end position="1147"/>
    </location>
</feature>
<feature type="region of interest" description="Disordered" evidence="2">
    <location>
        <begin position="696"/>
        <end position="772"/>
    </location>
</feature>
<comment type="subcellular location">
    <subcellularLocation>
        <location evidence="1">Mitochondrion</location>
    </subcellularLocation>
</comment>
<feature type="region of interest" description="Disordered" evidence="2">
    <location>
        <begin position="233"/>
        <end position="256"/>
    </location>
</feature>
<accession>A0A8S9XV80</accession>
<feature type="compositionally biased region" description="Basic residues" evidence="2">
    <location>
        <begin position="735"/>
        <end position="749"/>
    </location>
</feature>
<organism evidence="3 4">
    <name type="scientific">Apolygus lucorum</name>
    <name type="common">Small green plant bug</name>
    <name type="synonym">Lygocoris lucorum</name>
    <dbReference type="NCBI Taxonomy" id="248454"/>
    <lineage>
        <taxon>Eukaryota</taxon>
        <taxon>Metazoa</taxon>
        <taxon>Ecdysozoa</taxon>
        <taxon>Arthropoda</taxon>
        <taxon>Hexapoda</taxon>
        <taxon>Insecta</taxon>
        <taxon>Pterygota</taxon>
        <taxon>Neoptera</taxon>
        <taxon>Paraneoptera</taxon>
        <taxon>Hemiptera</taxon>
        <taxon>Heteroptera</taxon>
        <taxon>Panheteroptera</taxon>
        <taxon>Cimicomorpha</taxon>
        <taxon>Miridae</taxon>
        <taxon>Mirini</taxon>
        <taxon>Apolygus</taxon>
    </lineage>
</organism>
<dbReference type="GO" id="GO:0043504">
    <property type="term" value="P:mitochondrial DNA repair"/>
    <property type="evidence" value="ECO:0007669"/>
    <property type="project" value="UniProtKB-UniRule"/>
</dbReference>
<comment type="caution">
    <text evidence="3">The sequence shown here is derived from an EMBL/GenBank/DDBJ whole genome shotgun (WGS) entry which is preliminary data.</text>
</comment>
<feature type="active site" evidence="1">
    <location>
        <position position="1407"/>
    </location>
</feature>
<feature type="region of interest" description="Disordered" evidence="2">
    <location>
        <begin position="840"/>
        <end position="883"/>
    </location>
</feature>